<reference evidence="1" key="1">
    <citation type="submission" date="2022-07" db="EMBL/GenBank/DDBJ databases">
        <authorList>
            <person name="Macas J."/>
            <person name="Novak P."/>
            <person name="Neumann P."/>
        </authorList>
    </citation>
    <scope>NUCLEOTIDE SEQUENCE</scope>
</reference>
<evidence type="ECO:0000313" key="2">
    <source>
        <dbReference type="EMBL" id="CAH9116873.1"/>
    </source>
</evidence>
<evidence type="ECO:0000313" key="3">
    <source>
        <dbReference type="Proteomes" id="UP001152484"/>
    </source>
</evidence>
<dbReference type="InterPro" id="IPR036164">
    <property type="entry name" value="bL21-like_sf"/>
</dbReference>
<keyword evidence="3" id="KW-1185">Reference proteome</keyword>
<sequence>MMLGSKTQTIIGRPILRDATVHAVVEEHVR</sequence>
<name>A0A9P1EBA2_CUSEU</name>
<protein>
    <submittedName>
        <fullName evidence="1">Uncharacterized protein</fullName>
    </submittedName>
</protein>
<dbReference type="EMBL" id="CAMAPE010000031">
    <property type="protein sequence ID" value="CAH9093680.1"/>
    <property type="molecule type" value="Genomic_DNA"/>
</dbReference>
<proteinExistence type="predicted"/>
<dbReference type="AlphaFoldDB" id="A0A9P1EBA2"/>
<gene>
    <name evidence="1" type="ORF">CEURO_LOCUS12402</name>
    <name evidence="2" type="ORF">CEURO_LOCUS21339</name>
</gene>
<evidence type="ECO:0000313" key="1">
    <source>
        <dbReference type="EMBL" id="CAH9093680.1"/>
    </source>
</evidence>
<organism evidence="1 3">
    <name type="scientific">Cuscuta europaea</name>
    <name type="common">European dodder</name>
    <dbReference type="NCBI Taxonomy" id="41803"/>
    <lineage>
        <taxon>Eukaryota</taxon>
        <taxon>Viridiplantae</taxon>
        <taxon>Streptophyta</taxon>
        <taxon>Embryophyta</taxon>
        <taxon>Tracheophyta</taxon>
        <taxon>Spermatophyta</taxon>
        <taxon>Magnoliopsida</taxon>
        <taxon>eudicotyledons</taxon>
        <taxon>Gunneridae</taxon>
        <taxon>Pentapetalae</taxon>
        <taxon>asterids</taxon>
        <taxon>lamiids</taxon>
        <taxon>Solanales</taxon>
        <taxon>Convolvulaceae</taxon>
        <taxon>Cuscuteae</taxon>
        <taxon>Cuscuta</taxon>
        <taxon>Cuscuta subgen. Cuscuta</taxon>
    </lineage>
</organism>
<comment type="caution">
    <text evidence="1">The sequence shown here is derived from an EMBL/GenBank/DDBJ whole genome shotgun (WGS) entry which is preliminary data.</text>
</comment>
<dbReference type="EMBL" id="CAMAPE010000071">
    <property type="protein sequence ID" value="CAH9116873.1"/>
    <property type="molecule type" value="Genomic_DNA"/>
</dbReference>
<dbReference type="SUPFAM" id="SSF141091">
    <property type="entry name" value="L21p-like"/>
    <property type="match status" value="1"/>
</dbReference>
<dbReference type="Proteomes" id="UP001152484">
    <property type="component" value="Unassembled WGS sequence"/>
</dbReference>
<accession>A0A9P1EBA2</accession>